<name>A0A146F4J8_ASPKA</name>
<dbReference type="EMBL" id="BCWF01000008">
    <property type="protein sequence ID" value="GAT20621.1"/>
    <property type="molecule type" value="Genomic_DNA"/>
</dbReference>
<protein>
    <submittedName>
        <fullName evidence="1">Spindle-pole body protein</fullName>
    </submittedName>
</protein>
<evidence type="ECO:0000313" key="1">
    <source>
        <dbReference type="EMBL" id="GAT20621.1"/>
    </source>
</evidence>
<accession>A0A146F4J8</accession>
<proteinExistence type="predicted"/>
<comment type="caution">
    <text evidence="1">The sequence shown here is derived from an EMBL/GenBank/DDBJ whole genome shotgun (WGS) entry which is preliminary data.</text>
</comment>
<dbReference type="Proteomes" id="UP000075230">
    <property type="component" value="Unassembled WGS sequence"/>
</dbReference>
<dbReference type="AlphaFoldDB" id="A0A146F4J8"/>
<reference evidence="1 2" key="1">
    <citation type="journal article" date="2016" name="DNA Res.">
        <title>Genome sequence of Aspergillus luchuensis NBRC 4314.</title>
        <authorList>
            <person name="Yamada O."/>
            <person name="Machida M."/>
            <person name="Hosoyama A."/>
            <person name="Goto M."/>
            <person name="Takahashi T."/>
            <person name="Futagami T."/>
            <person name="Yamagata Y."/>
            <person name="Takeuchi M."/>
            <person name="Kobayashi T."/>
            <person name="Koike H."/>
            <person name="Abe K."/>
            <person name="Asai K."/>
            <person name="Arita M."/>
            <person name="Fujita N."/>
            <person name="Fukuda K."/>
            <person name="Higa K."/>
            <person name="Horikawa H."/>
            <person name="Ishikawa T."/>
            <person name="Jinno K."/>
            <person name="Kato Y."/>
            <person name="Kirimura K."/>
            <person name="Mizutani O."/>
            <person name="Nakasone K."/>
            <person name="Sano M."/>
            <person name="Shiraishi Y."/>
            <person name="Tsukahara M."/>
            <person name="Gomi K."/>
        </authorList>
    </citation>
    <scope>NUCLEOTIDE SEQUENCE [LARGE SCALE GENOMIC DNA]</scope>
    <source>
        <strain evidence="1 2">RIB 2604</strain>
    </source>
</reference>
<sequence>MSARYTRSGNNLGLAFGPKTYARGYLFKKFSVLFSELCEQSLILPICWLQTVYVMARPNYVSIRGPSEPTNISKSYLSVTSATGSVRPFCIPLGTTMKPTKVH</sequence>
<evidence type="ECO:0000313" key="2">
    <source>
        <dbReference type="Proteomes" id="UP000075230"/>
    </source>
</evidence>
<reference evidence="2" key="2">
    <citation type="submission" date="2016-02" db="EMBL/GenBank/DDBJ databases">
        <title>Genome sequencing of Aspergillus luchuensis NBRC 4314.</title>
        <authorList>
            <person name="Yamada O."/>
        </authorList>
    </citation>
    <scope>NUCLEOTIDE SEQUENCE [LARGE SCALE GENOMIC DNA]</scope>
    <source>
        <strain evidence="2">RIB 2604</strain>
    </source>
</reference>
<organism evidence="1 2">
    <name type="scientific">Aspergillus kawachii</name>
    <name type="common">White koji mold</name>
    <name type="synonym">Aspergillus awamori var. kawachi</name>
    <dbReference type="NCBI Taxonomy" id="1069201"/>
    <lineage>
        <taxon>Eukaryota</taxon>
        <taxon>Fungi</taxon>
        <taxon>Dikarya</taxon>
        <taxon>Ascomycota</taxon>
        <taxon>Pezizomycotina</taxon>
        <taxon>Eurotiomycetes</taxon>
        <taxon>Eurotiomycetidae</taxon>
        <taxon>Eurotiales</taxon>
        <taxon>Aspergillaceae</taxon>
        <taxon>Aspergillus</taxon>
        <taxon>Aspergillus subgen. Circumdati</taxon>
    </lineage>
</organism>
<gene>
    <name evidence="1" type="ORF">RIB2604_00800920</name>
</gene>